<dbReference type="RefSeq" id="WP_143439173.1">
    <property type="nucleotide sequence ID" value="NZ_QKZV01000013.1"/>
</dbReference>
<reference evidence="1 2" key="1">
    <citation type="submission" date="2018-06" db="EMBL/GenBank/DDBJ databases">
        <title>Genomic Encyclopedia of Archaeal and Bacterial Type Strains, Phase II (KMG-II): from individual species to whole genera.</title>
        <authorList>
            <person name="Goeker M."/>
        </authorList>
    </citation>
    <scope>NUCLEOTIDE SEQUENCE [LARGE SCALE GENOMIC DNA]</scope>
    <source>
        <strain evidence="1 2">DSM 23241</strain>
    </source>
</reference>
<organism evidence="1 2">
    <name type="scientific">Hydrotalea sandarakina</name>
    <dbReference type="NCBI Taxonomy" id="1004304"/>
    <lineage>
        <taxon>Bacteria</taxon>
        <taxon>Pseudomonadati</taxon>
        <taxon>Bacteroidota</taxon>
        <taxon>Chitinophagia</taxon>
        <taxon>Chitinophagales</taxon>
        <taxon>Chitinophagaceae</taxon>
        <taxon>Hydrotalea</taxon>
    </lineage>
</organism>
<protein>
    <submittedName>
        <fullName evidence="1">Uncharacterized protein</fullName>
    </submittedName>
</protein>
<evidence type="ECO:0000313" key="1">
    <source>
        <dbReference type="EMBL" id="PZX59492.1"/>
    </source>
</evidence>
<dbReference type="AlphaFoldDB" id="A0A2W7T8D7"/>
<dbReference type="Proteomes" id="UP000249720">
    <property type="component" value="Unassembled WGS sequence"/>
</dbReference>
<dbReference type="EMBL" id="QKZV01000013">
    <property type="protein sequence ID" value="PZX59492.1"/>
    <property type="molecule type" value="Genomic_DNA"/>
</dbReference>
<keyword evidence="2" id="KW-1185">Reference proteome</keyword>
<comment type="caution">
    <text evidence="1">The sequence shown here is derived from an EMBL/GenBank/DDBJ whole genome shotgun (WGS) entry which is preliminary data.</text>
</comment>
<proteinExistence type="predicted"/>
<evidence type="ECO:0000313" key="2">
    <source>
        <dbReference type="Proteomes" id="UP000249720"/>
    </source>
</evidence>
<name>A0A2W7T8D7_9BACT</name>
<sequence>MITQLEKLSKQEMKLIKAGSGEMGLGCATAGQLCPAPGAKYDGCCGTCDMTYNPSGKNYCS</sequence>
<accession>A0A2W7T8D7</accession>
<gene>
    <name evidence="1" type="ORF">LX80_02739</name>
</gene>